<proteinExistence type="inferred from homology"/>
<evidence type="ECO:0000259" key="9">
    <source>
        <dbReference type="Pfam" id="PF01095"/>
    </source>
</evidence>
<comment type="pathway">
    <text evidence="1 8">Glycan metabolism; pectin degradation; 2-dehydro-3-deoxy-D-gluconate from pectin: step 1/5.</text>
</comment>
<dbReference type="SUPFAM" id="SSF51126">
    <property type="entry name" value="Pectin lyase-like"/>
    <property type="match status" value="1"/>
</dbReference>
<dbReference type="PANTHER" id="PTHR31321:SF57">
    <property type="entry name" value="PECTINESTERASE 53-RELATED"/>
    <property type="match status" value="1"/>
</dbReference>
<dbReference type="InterPro" id="IPR033131">
    <property type="entry name" value="Pectinesterase_Asp_AS"/>
</dbReference>
<keyword evidence="4 8" id="KW-0378">Hydrolase</keyword>
<comment type="caution">
    <text evidence="10">The sequence shown here is derived from an EMBL/GenBank/DDBJ whole genome shotgun (WGS) entry which is preliminary data.</text>
</comment>
<evidence type="ECO:0000256" key="4">
    <source>
        <dbReference type="ARBA" id="ARBA00022801"/>
    </source>
</evidence>
<dbReference type="InterPro" id="IPR000070">
    <property type="entry name" value="Pectinesterase_cat"/>
</dbReference>
<feature type="active site" evidence="7">
    <location>
        <position position="103"/>
    </location>
</feature>
<dbReference type="PROSITE" id="PS00503">
    <property type="entry name" value="PECTINESTERASE_2"/>
    <property type="match status" value="1"/>
</dbReference>
<feature type="domain" description="Pectinesterase catalytic" evidence="9">
    <location>
        <begin position="24"/>
        <end position="234"/>
    </location>
</feature>
<dbReference type="Proteomes" id="UP000736787">
    <property type="component" value="Unassembled WGS sequence"/>
</dbReference>
<evidence type="ECO:0000313" key="11">
    <source>
        <dbReference type="Proteomes" id="UP000736787"/>
    </source>
</evidence>
<dbReference type="InterPro" id="IPR012334">
    <property type="entry name" value="Pectin_lyas_fold"/>
</dbReference>
<dbReference type="PANTHER" id="PTHR31321">
    <property type="entry name" value="ACYL-COA THIOESTER HYDROLASE YBHC-RELATED"/>
    <property type="match status" value="1"/>
</dbReference>
<comment type="similarity">
    <text evidence="2">Belongs to the pectinesterase family.</text>
</comment>
<dbReference type="GO" id="GO:0045490">
    <property type="term" value="P:pectin catabolic process"/>
    <property type="evidence" value="ECO:0007669"/>
    <property type="project" value="UniProtKB-UniRule"/>
</dbReference>
<dbReference type="GO" id="GO:0042545">
    <property type="term" value="P:cell wall modification"/>
    <property type="evidence" value="ECO:0007669"/>
    <property type="project" value="UniProtKB-UniRule"/>
</dbReference>
<gene>
    <name evidence="10" type="ORF">PC117_g27009</name>
</gene>
<evidence type="ECO:0000256" key="5">
    <source>
        <dbReference type="ARBA" id="ARBA00023085"/>
    </source>
</evidence>
<evidence type="ECO:0000256" key="6">
    <source>
        <dbReference type="ARBA" id="ARBA00047928"/>
    </source>
</evidence>
<dbReference type="GO" id="GO:0030599">
    <property type="term" value="F:pectinesterase activity"/>
    <property type="evidence" value="ECO:0007669"/>
    <property type="project" value="UniProtKB-UniRule"/>
</dbReference>
<dbReference type="EMBL" id="RCMK01002882">
    <property type="protein sequence ID" value="KAG2877904.1"/>
    <property type="molecule type" value="Genomic_DNA"/>
</dbReference>
<comment type="catalytic activity">
    <reaction evidence="6 8">
        <text>[(1-&gt;4)-alpha-D-galacturonosyl methyl ester](n) + n H2O = [(1-&gt;4)-alpha-D-galacturonosyl](n) + n methanol + n H(+)</text>
        <dbReference type="Rhea" id="RHEA:22380"/>
        <dbReference type="Rhea" id="RHEA-COMP:14570"/>
        <dbReference type="Rhea" id="RHEA-COMP:14573"/>
        <dbReference type="ChEBI" id="CHEBI:15377"/>
        <dbReference type="ChEBI" id="CHEBI:15378"/>
        <dbReference type="ChEBI" id="CHEBI:17790"/>
        <dbReference type="ChEBI" id="CHEBI:140522"/>
        <dbReference type="ChEBI" id="CHEBI:140523"/>
        <dbReference type="EC" id="3.1.1.11"/>
    </reaction>
</comment>
<evidence type="ECO:0000313" key="10">
    <source>
        <dbReference type="EMBL" id="KAG2877904.1"/>
    </source>
</evidence>
<reference evidence="10" key="1">
    <citation type="submission" date="2018-10" db="EMBL/GenBank/DDBJ databases">
        <title>Effector identification in a new, highly contiguous assembly of the strawberry crown rot pathogen Phytophthora cactorum.</title>
        <authorList>
            <person name="Armitage A.D."/>
            <person name="Nellist C.F."/>
            <person name="Bates H."/>
            <person name="Vickerstaff R.J."/>
            <person name="Harrison R.J."/>
        </authorList>
    </citation>
    <scope>NUCLEOTIDE SEQUENCE</scope>
    <source>
        <strain evidence="10">4040</strain>
    </source>
</reference>
<evidence type="ECO:0000256" key="7">
    <source>
        <dbReference type="PROSITE-ProRule" id="PRU10040"/>
    </source>
</evidence>
<name>A0A8T1AG68_9STRA</name>
<keyword evidence="5 8" id="KW-0063">Aspartyl esterase</keyword>
<sequence>MIGESREGTVLIYGDSASTLDSSGNALGTSGSYSFRVQTNDFTAEHLTIQNDAGDNAGQAVALFARGDRLVFRDVSLKGWQDTLYVNDGRQYYVDSYIEGDVDFIFGNATALFENSVIHSLSNGYVTAASTAEEKSGYVFLNSRITGDSSLAGTIPLGRPWRPYANVVYINSYMDNHISASGWNNWSNPDNERTARFAEFASYGPGANPKARFNWTTQLTTEEAEKYLPAQLFAGADNWNPAAELSLVQESAD</sequence>
<organism evidence="10 11">
    <name type="scientific">Phytophthora cactorum</name>
    <dbReference type="NCBI Taxonomy" id="29920"/>
    <lineage>
        <taxon>Eukaryota</taxon>
        <taxon>Sar</taxon>
        <taxon>Stramenopiles</taxon>
        <taxon>Oomycota</taxon>
        <taxon>Peronosporomycetes</taxon>
        <taxon>Peronosporales</taxon>
        <taxon>Peronosporaceae</taxon>
        <taxon>Phytophthora</taxon>
    </lineage>
</organism>
<dbReference type="InterPro" id="IPR011050">
    <property type="entry name" value="Pectin_lyase_fold/virulence"/>
</dbReference>
<dbReference type="Gene3D" id="2.160.20.10">
    <property type="entry name" value="Single-stranded right-handed beta-helix, Pectin lyase-like"/>
    <property type="match status" value="1"/>
</dbReference>
<dbReference type="EC" id="3.1.1.11" evidence="3 8"/>
<dbReference type="AlphaFoldDB" id="A0A8T1AG68"/>
<dbReference type="Pfam" id="PF01095">
    <property type="entry name" value="Pectinesterase"/>
    <property type="match status" value="1"/>
</dbReference>
<protein>
    <recommendedName>
        <fullName evidence="3 8">Pectinesterase</fullName>
        <ecNumber evidence="3 8">3.1.1.11</ecNumber>
    </recommendedName>
</protein>
<evidence type="ECO:0000256" key="8">
    <source>
        <dbReference type="RuleBase" id="RU000589"/>
    </source>
</evidence>
<evidence type="ECO:0000256" key="2">
    <source>
        <dbReference type="ARBA" id="ARBA00008891"/>
    </source>
</evidence>
<accession>A0A8T1AG68</accession>
<evidence type="ECO:0000256" key="3">
    <source>
        <dbReference type="ARBA" id="ARBA00013229"/>
    </source>
</evidence>
<evidence type="ECO:0000256" key="1">
    <source>
        <dbReference type="ARBA" id="ARBA00005184"/>
    </source>
</evidence>